<proteinExistence type="predicted"/>
<dbReference type="Proteomes" id="UP000831701">
    <property type="component" value="Chromosome 23"/>
</dbReference>
<comment type="caution">
    <text evidence="1">The sequence shown here is derived from an EMBL/GenBank/DDBJ whole genome shotgun (WGS) entry which is preliminary data.</text>
</comment>
<organism evidence="1 2">
    <name type="scientific">Scortum barcoo</name>
    <name type="common">barcoo grunter</name>
    <dbReference type="NCBI Taxonomy" id="214431"/>
    <lineage>
        <taxon>Eukaryota</taxon>
        <taxon>Metazoa</taxon>
        <taxon>Chordata</taxon>
        <taxon>Craniata</taxon>
        <taxon>Vertebrata</taxon>
        <taxon>Euteleostomi</taxon>
        <taxon>Actinopterygii</taxon>
        <taxon>Neopterygii</taxon>
        <taxon>Teleostei</taxon>
        <taxon>Neoteleostei</taxon>
        <taxon>Acanthomorphata</taxon>
        <taxon>Eupercaria</taxon>
        <taxon>Centrarchiformes</taxon>
        <taxon>Terapontoidei</taxon>
        <taxon>Terapontidae</taxon>
        <taxon>Scortum</taxon>
    </lineage>
</organism>
<name>A0ACB8VAJ1_9TELE</name>
<dbReference type="EMBL" id="CM041553">
    <property type="protein sequence ID" value="KAI3352529.1"/>
    <property type="molecule type" value="Genomic_DNA"/>
</dbReference>
<evidence type="ECO:0000313" key="2">
    <source>
        <dbReference type="Proteomes" id="UP000831701"/>
    </source>
</evidence>
<sequence length="398" mass="45963">MDTLTDDIEGCYYNRSVKFFYEKSGKNISDHWRKRDYVIVTLGMTVCFVVIFSNLLVIAAILKNRRFHFPIFYLLGNLALADLFSGVSYLHMMFHTGPWTIKLSKYQWFVRQGLIDTSLTASVLNLLAVAVERHQTIFNMQLHSKMSTRRVFIIMLFIWLVAIVMGLVPTMGWHCLCDLENCSTMAPMYSRSYLVFWGILNLLTFFIMVAVYTRIFIYVRRKSKQMSQHTTQMRHRETVLSLMKTVSMILGLFVLCWTPGLVVLLLDGLGCVSCQVLRYEKYCLVLAECNSFVNPIVYSFRDKDMRRTFKEILCYLCTCAAGAPDVYLWLKWVVLFATFSSDLLLWHTCKSRNAVLMERNNGAPLIRNGKSQYVSVAVFISCVVFNCDDPPSVTDISH</sequence>
<keyword evidence="2" id="KW-1185">Reference proteome</keyword>
<protein>
    <submittedName>
        <fullName evidence="1">Uncharacterized protein</fullName>
    </submittedName>
</protein>
<accession>A0ACB8VAJ1</accession>
<reference evidence="1" key="1">
    <citation type="submission" date="2022-04" db="EMBL/GenBank/DDBJ databases">
        <title>Jade perch genome.</title>
        <authorList>
            <person name="Chao B."/>
        </authorList>
    </citation>
    <scope>NUCLEOTIDE SEQUENCE</scope>
    <source>
        <strain evidence="1">CB-2022</strain>
    </source>
</reference>
<evidence type="ECO:0000313" key="1">
    <source>
        <dbReference type="EMBL" id="KAI3352529.1"/>
    </source>
</evidence>
<gene>
    <name evidence="1" type="ORF">L3Q82_005470</name>
</gene>